<evidence type="ECO:0000256" key="2">
    <source>
        <dbReference type="ARBA" id="ARBA00022737"/>
    </source>
</evidence>
<evidence type="ECO:0000256" key="1">
    <source>
        <dbReference type="ARBA" id="ARBA00022614"/>
    </source>
</evidence>
<sequence>MNLSNRNLDSIPNLSKNYNIINLDLSGNNINFWDEKKLPPNLRVLNLSNNKIKGEVKISSKTLPNLVSINLAYNKIEKFYSYSYSLDTIRINNNEITNLLIFNTNKSISTKKIDYLDISYNKKLSNALNFSPSNIKYIKHDGILNDKELYYKLIRIRK</sequence>
<dbReference type="InterPro" id="IPR025875">
    <property type="entry name" value="Leu-rich_rpt_4"/>
</dbReference>
<comment type="caution">
    <text evidence="3">The sequence shown here is derived from an EMBL/GenBank/DDBJ whole genome shotgun (WGS) entry which is preliminary data.</text>
</comment>
<proteinExistence type="predicted"/>
<dbReference type="EMBL" id="BJYI01000022">
    <property type="protein sequence ID" value="GEN73916.1"/>
    <property type="molecule type" value="Genomic_DNA"/>
</dbReference>
<dbReference type="PROSITE" id="PS51450">
    <property type="entry name" value="LRR"/>
    <property type="match status" value="1"/>
</dbReference>
<dbReference type="InterPro" id="IPR032675">
    <property type="entry name" value="LRR_dom_sf"/>
</dbReference>
<dbReference type="Pfam" id="PF12799">
    <property type="entry name" value="LRR_4"/>
    <property type="match status" value="1"/>
</dbReference>
<organism evidence="3 4">
    <name type="scientific">Chryseobacterium lathyri</name>
    <dbReference type="NCBI Taxonomy" id="395933"/>
    <lineage>
        <taxon>Bacteria</taxon>
        <taxon>Pseudomonadati</taxon>
        <taxon>Bacteroidota</taxon>
        <taxon>Flavobacteriia</taxon>
        <taxon>Flavobacteriales</taxon>
        <taxon>Weeksellaceae</taxon>
        <taxon>Chryseobacterium group</taxon>
        <taxon>Chryseobacterium</taxon>
    </lineage>
</organism>
<reference evidence="3 4" key="1">
    <citation type="submission" date="2019-07" db="EMBL/GenBank/DDBJ databases">
        <title>Whole genome shotgun sequence of Chryseobacterium lathyri NBRC 105250.</title>
        <authorList>
            <person name="Hosoyama A."/>
            <person name="Uohara A."/>
            <person name="Ohji S."/>
            <person name="Ichikawa N."/>
        </authorList>
    </citation>
    <scope>NUCLEOTIDE SEQUENCE [LARGE SCALE GENOMIC DNA]</scope>
    <source>
        <strain evidence="3 4">NBRC 105250</strain>
    </source>
</reference>
<name>A0A511YFI1_9FLAO</name>
<dbReference type="InterPro" id="IPR001611">
    <property type="entry name" value="Leu-rich_rpt"/>
</dbReference>
<protein>
    <submittedName>
        <fullName evidence="3">Uncharacterized protein</fullName>
    </submittedName>
</protein>
<dbReference type="Gene3D" id="3.80.10.10">
    <property type="entry name" value="Ribonuclease Inhibitor"/>
    <property type="match status" value="1"/>
</dbReference>
<evidence type="ECO:0000313" key="4">
    <source>
        <dbReference type="Proteomes" id="UP000321150"/>
    </source>
</evidence>
<dbReference type="Proteomes" id="UP000321150">
    <property type="component" value="Unassembled WGS sequence"/>
</dbReference>
<evidence type="ECO:0000313" key="3">
    <source>
        <dbReference type="EMBL" id="GEN73916.1"/>
    </source>
</evidence>
<keyword evidence="2" id="KW-0677">Repeat</keyword>
<dbReference type="SUPFAM" id="SSF52058">
    <property type="entry name" value="L domain-like"/>
    <property type="match status" value="1"/>
</dbReference>
<keyword evidence="1" id="KW-0433">Leucine-rich repeat</keyword>
<dbReference type="AlphaFoldDB" id="A0A511YFI1"/>
<gene>
    <name evidence="3" type="ORF">CLA01_39880</name>
</gene>
<accession>A0A511YFI1</accession>
<dbReference type="RefSeq" id="WP_157963404.1">
    <property type="nucleotide sequence ID" value="NZ_BJYI01000022.1"/>
</dbReference>